<evidence type="ECO:0000256" key="2">
    <source>
        <dbReference type="SAM" id="Phobius"/>
    </source>
</evidence>
<name>A0A4Y3KNH0_9CELL</name>
<dbReference type="SUPFAM" id="SSF82171">
    <property type="entry name" value="DPP6 N-terminal domain-like"/>
    <property type="match status" value="1"/>
</dbReference>
<evidence type="ECO:0000313" key="4">
    <source>
        <dbReference type="Proteomes" id="UP000320461"/>
    </source>
</evidence>
<keyword evidence="4" id="KW-1185">Reference proteome</keyword>
<keyword evidence="2" id="KW-0812">Transmembrane</keyword>
<dbReference type="Proteomes" id="UP000320461">
    <property type="component" value="Unassembled WGS sequence"/>
</dbReference>
<protein>
    <submittedName>
        <fullName evidence="3">Uncharacterized protein</fullName>
    </submittedName>
</protein>
<comment type="caution">
    <text evidence="3">The sequence shown here is derived from an EMBL/GenBank/DDBJ whole genome shotgun (WGS) entry which is preliminary data.</text>
</comment>
<dbReference type="RefSeq" id="WP_141370586.1">
    <property type="nucleotide sequence ID" value="NZ_BJLQ01000018.1"/>
</dbReference>
<dbReference type="OrthoDB" id="4823400at2"/>
<keyword evidence="2" id="KW-1133">Transmembrane helix</keyword>
<accession>A0A4Y3KNH0</accession>
<feature type="region of interest" description="Disordered" evidence="1">
    <location>
        <begin position="77"/>
        <end position="122"/>
    </location>
</feature>
<dbReference type="AlphaFoldDB" id="A0A4Y3KNH0"/>
<sequence>MERDDSQGRDLAEILQEAADRGERRLVRVPTQQPARRAAHEVARRWRARVGARWAAAAAAVLVVGTGAVLAGSVMSDDATTPAVPTSTPTDVSSTRPTPTAAPSGDPSTTADAGPILTRPGLPPYRDLTPAVLASAGAGWVAVAYDGQGHDDTDTGTSRWPTTFLLTSPTGDVYLVPGPERTDVVDVVSWRAGSSSLVVSLDDARRARLDLATGAVANEARGLPTDAAYVGLGDGGVEIWRSPQGWWTVPDGGDAVRGGAPSALAQLDPNGRRSIALADDDPASLVVTDLATGVTSRVAPVELAGSVCTAVAWLDDARVVVVCGRDVDSGGTWTSFVVRLDPGGPQVTSEHPYGADEPVPFDLTHRWDGGLVGTVTDAQAADPCWGGAALFDDDGRMTRLLQGRGDGDSRFLTVLTGRVAYVIASPGCQEVAAGTLTAHDLVTGTRTPLVPAPGGLASLVGFGGVRQVVAAS</sequence>
<organism evidence="3 4">
    <name type="scientific">Cellulomonas gelida</name>
    <dbReference type="NCBI Taxonomy" id="1712"/>
    <lineage>
        <taxon>Bacteria</taxon>
        <taxon>Bacillati</taxon>
        <taxon>Actinomycetota</taxon>
        <taxon>Actinomycetes</taxon>
        <taxon>Micrococcales</taxon>
        <taxon>Cellulomonadaceae</taxon>
        <taxon>Cellulomonas</taxon>
    </lineage>
</organism>
<proteinExistence type="predicted"/>
<reference evidence="3 4" key="1">
    <citation type="submission" date="2019-06" db="EMBL/GenBank/DDBJ databases">
        <title>Whole genome shotgun sequence of Cellulomonas gelida NBRC 3748.</title>
        <authorList>
            <person name="Hosoyama A."/>
            <person name="Uohara A."/>
            <person name="Ohji S."/>
            <person name="Ichikawa N."/>
        </authorList>
    </citation>
    <scope>NUCLEOTIDE SEQUENCE [LARGE SCALE GENOMIC DNA]</scope>
    <source>
        <strain evidence="3 4">NBRC 3748</strain>
    </source>
</reference>
<keyword evidence="2" id="KW-0472">Membrane</keyword>
<feature type="transmembrane region" description="Helical" evidence="2">
    <location>
        <begin position="54"/>
        <end position="75"/>
    </location>
</feature>
<dbReference type="EMBL" id="BJLQ01000018">
    <property type="protein sequence ID" value="GEA84695.1"/>
    <property type="molecule type" value="Genomic_DNA"/>
</dbReference>
<gene>
    <name evidence="3" type="ORF">CGE01nite_19460</name>
</gene>
<evidence type="ECO:0000313" key="3">
    <source>
        <dbReference type="EMBL" id="GEA84695.1"/>
    </source>
</evidence>
<evidence type="ECO:0000256" key="1">
    <source>
        <dbReference type="SAM" id="MobiDB-lite"/>
    </source>
</evidence>
<feature type="compositionally biased region" description="Low complexity" evidence="1">
    <location>
        <begin position="77"/>
        <end position="99"/>
    </location>
</feature>